<evidence type="ECO:0000256" key="6">
    <source>
        <dbReference type="ARBA" id="ARBA00022679"/>
    </source>
</evidence>
<keyword evidence="8" id="KW-0949">S-adenosyl-L-methionine</keyword>
<dbReference type="PANTHER" id="PTHR43542">
    <property type="entry name" value="METHYLTRANSFERASE"/>
    <property type="match status" value="1"/>
</dbReference>
<sequence length="185" mass="20684">MKNNLLRIIGGEWRSRKLRFADVPGLRPTPDRVRETLFNWLQQQVPGARCLDLFAGSGALGLEALSRGASEVVMVEKHPAAAKALRDNIALLGAQHAVLVNDDAFRYLRLLSEAEAFDLIFLDPPFRKNLLEPVLDVLFAKTLLKPGGMIYLEQETEAVTDFSRFNLQVHRETTAGQVQSLLLFS</sequence>
<dbReference type="PANTHER" id="PTHR43542:SF1">
    <property type="entry name" value="METHYLTRANSFERASE"/>
    <property type="match status" value="1"/>
</dbReference>
<keyword evidence="10" id="KW-1185">Reference proteome</keyword>
<dbReference type="RefSeq" id="WP_038140640.1">
    <property type="nucleotide sequence ID" value="NZ_CP133218.1"/>
</dbReference>
<dbReference type="InterPro" id="IPR002052">
    <property type="entry name" value="DNA_methylase_N6_adenine_CS"/>
</dbReference>
<dbReference type="EMBL" id="CP133218">
    <property type="protein sequence ID" value="WML91889.1"/>
    <property type="molecule type" value="Genomic_DNA"/>
</dbReference>
<dbReference type="InterPro" id="IPR004398">
    <property type="entry name" value="RNA_MeTrfase_RsmD"/>
</dbReference>
<protein>
    <recommendedName>
        <fullName evidence="4 8">Ribosomal RNA small subunit methyltransferase D</fullName>
        <ecNumber evidence="3 8">2.1.1.171</ecNumber>
    </recommendedName>
</protein>
<dbReference type="PROSITE" id="PS00092">
    <property type="entry name" value="N6_MTASE"/>
    <property type="match status" value="1"/>
</dbReference>
<evidence type="ECO:0000256" key="7">
    <source>
        <dbReference type="ARBA" id="ARBA00048326"/>
    </source>
</evidence>
<comment type="function">
    <text evidence="1 8">Specifically methylates the guanine in position 966 of 16S rRNA in the assembled 30S particle.</text>
</comment>
<evidence type="ECO:0000256" key="3">
    <source>
        <dbReference type="ARBA" id="ARBA00012141"/>
    </source>
</evidence>
<dbReference type="Proteomes" id="UP001236657">
    <property type="component" value="Chromosome"/>
</dbReference>
<evidence type="ECO:0000256" key="5">
    <source>
        <dbReference type="ARBA" id="ARBA00022603"/>
    </source>
</evidence>
<comment type="similarity">
    <text evidence="2 8">Belongs to the methyltransferase superfamily. RsmD family.</text>
</comment>
<accession>A0ABY9MT99</accession>
<proteinExistence type="inferred from homology"/>
<evidence type="ECO:0000256" key="2">
    <source>
        <dbReference type="ARBA" id="ARBA00005269"/>
    </source>
</evidence>
<dbReference type="InterPro" id="IPR029063">
    <property type="entry name" value="SAM-dependent_MTases_sf"/>
</dbReference>
<evidence type="ECO:0000256" key="1">
    <source>
        <dbReference type="ARBA" id="ARBA00002649"/>
    </source>
</evidence>
<comment type="catalytic activity">
    <reaction evidence="7 8">
        <text>guanosine(966) in 16S rRNA + S-adenosyl-L-methionine = N(2)-methylguanosine(966) in 16S rRNA + S-adenosyl-L-homocysteine + H(+)</text>
        <dbReference type="Rhea" id="RHEA:23548"/>
        <dbReference type="Rhea" id="RHEA-COMP:10211"/>
        <dbReference type="Rhea" id="RHEA-COMP:10212"/>
        <dbReference type="ChEBI" id="CHEBI:15378"/>
        <dbReference type="ChEBI" id="CHEBI:57856"/>
        <dbReference type="ChEBI" id="CHEBI:59789"/>
        <dbReference type="ChEBI" id="CHEBI:74269"/>
        <dbReference type="ChEBI" id="CHEBI:74481"/>
        <dbReference type="EC" id="2.1.1.171"/>
    </reaction>
</comment>
<keyword evidence="5 8" id="KW-0489">Methyltransferase</keyword>
<name>A0ABY9MT99_9GAMM</name>
<reference evidence="9 10" key="1">
    <citation type="submission" date="2023-08" db="EMBL/GenBank/DDBJ databases">
        <title>New molecular markers tilS and rpoB for phylogenetic and monitoring studies of the genus Thiothrix biodiversity.</title>
        <authorList>
            <person name="Ravin N.V."/>
            <person name="Smolyakov D."/>
            <person name="Markov N.D."/>
            <person name="Beletsky A.V."/>
            <person name="Mardanov A.V."/>
            <person name="Rudenko T.S."/>
            <person name="Grabovich M.Y."/>
        </authorList>
    </citation>
    <scope>NUCLEOTIDE SEQUENCE [LARGE SCALE GENOMIC DNA]</scope>
    <source>
        <strain evidence="9 10">MK1</strain>
    </source>
</reference>
<dbReference type="EC" id="2.1.1.171" evidence="3 8"/>
<dbReference type="CDD" id="cd02440">
    <property type="entry name" value="AdoMet_MTases"/>
    <property type="match status" value="1"/>
</dbReference>
<dbReference type="Pfam" id="PF03602">
    <property type="entry name" value="Cons_hypoth95"/>
    <property type="match status" value="1"/>
</dbReference>
<dbReference type="NCBIfam" id="TIGR00095">
    <property type="entry name" value="16S rRNA (guanine(966)-N(2))-methyltransferase RsmD"/>
    <property type="match status" value="1"/>
</dbReference>
<evidence type="ECO:0000256" key="8">
    <source>
        <dbReference type="PIRNR" id="PIRNR004553"/>
    </source>
</evidence>
<evidence type="ECO:0000313" key="9">
    <source>
        <dbReference type="EMBL" id="WML91889.1"/>
    </source>
</evidence>
<organism evidence="9 10">
    <name type="scientific">Thiothrix lacustris</name>
    <dbReference type="NCBI Taxonomy" id="525917"/>
    <lineage>
        <taxon>Bacteria</taxon>
        <taxon>Pseudomonadati</taxon>
        <taxon>Pseudomonadota</taxon>
        <taxon>Gammaproteobacteria</taxon>
        <taxon>Thiotrichales</taxon>
        <taxon>Thiotrichaceae</taxon>
        <taxon>Thiothrix</taxon>
    </lineage>
</organism>
<dbReference type="Gene3D" id="3.40.50.150">
    <property type="entry name" value="Vaccinia Virus protein VP39"/>
    <property type="match status" value="1"/>
</dbReference>
<keyword evidence="8" id="KW-0698">rRNA processing</keyword>
<keyword evidence="6 8" id="KW-0808">Transferase</keyword>
<dbReference type="SUPFAM" id="SSF53335">
    <property type="entry name" value="S-adenosyl-L-methionine-dependent methyltransferases"/>
    <property type="match status" value="1"/>
</dbReference>
<dbReference type="GO" id="GO:0052913">
    <property type="term" value="F:16S rRNA (guanine(966)-N(2))-methyltransferase activity"/>
    <property type="evidence" value="ECO:0007669"/>
    <property type="project" value="UniProtKB-EC"/>
</dbReference>
<evidence type="ECO:0000256" key="4">
    <source>
        <dbReference type="ARBA" id="ARBA00013682"/>
    </source>
</evidence>
<dbReference type="PIRSF" id="PIRSF004553">
    <property type="entry name" value="CHP00095"/>
    <property type="match status" value="1"/>
</dbReference>
<evidence type="ECO:0000313" key="10">
    <source>
        <dbReference type="Proteomes" id="UP001236657"/>
    </source>
</evidence>
<gene>
    <name evidence="9" type="primary">rsmD</name>
    <name evidence="9" type="ORF">RCF98_06000</name>
</gene>